<dbReference type="AlphaFoldDB" id="A0A290QLJ8"/>
<feature type="region of interest" description="Disordered" evidence="1">
    <location>
        <begin position="287"/>
        <end position="333"/>
    </location>
</feature>
<evidence type="ECO:0000256" key="1">
    <source>
        <dbReference type="SAM" id="MobiDB-lite"/>
    </source>
</evidence>
<dbReference type="PANTHER" id="PTHR21180:SF32">
    <property type="entry name" value="ENDONUCLEASE_EXONUCLEASE_PHOSPHATASE FAMILY DOMAIN-CONTAINING PROTEIN 1"/>
    <property type="match status" value="1"/>
</dbReference>
<name>A0A290QLJ8_9BACT</name>
<dbReference type="Gene3D" id="1.10.150.320">
    <property type="entry name" value="Photosystem II 12 kDa extrinsic protein"/>
    <property type="match status" value="1"/>
</dbReference>
<dbReference type="SUPFAM" id="SSF81585">
    <property type="entry name" value="PsbU/PolX domain-like"/>
    <property type="match status" value="1"/>
</dbReference>
<dbReference type="GO" id="GO:0015627">
    <property type="term" value="C:type II protein secretion system complex"/>
    <property type="evidence" value="ECO:0007669"/>
    <property type="project" value="TreeGrafter"/>
</dbReference>
<dbReference type="KEGG" id="vbh:CMV30_13460"/>
<keyword evidence="3" id="KW-1185">Reference proteome</keyword>
<dbReference type="Pfam" id="PF12836">
    <property type="entry name" value="HHH_3"/>
    <property type="match status" value="1"/>
</dbReference>
<dbReference type="Proteomes" id="UP000217265">
    <property type="component" value="Chromosome"/>
</dbReference>
<accession>A0A290QLJ8</accession>
<evidence type="ECO:0000313" key="2">
    <source>
        <dbReference type="EMBL" id="ATC64892.1"/>
    </source>
</evidence>
<feature type="compositionally biased region" description="Low complexity" evidence="1">
    <location>
        <begin position="294"/>
        <end position="307"/>
    </location>
</feature>
<feature type="compositionally biased region" description="Low complexity" evidence="1">
    <location>
        <begin position="324"/>
        <end position="333"/>
    </location>
</feature>
<dbReference type="InterPro" id="IPR051675">
    <property type="entry name" value="Endo/Exo/Phosphatase_dom_1"/>
</dbReference>
<dbReference type="GO" id="GO:0015628">
    <property type="term" value="P:protein secretion by the type II secretion system"/>
    <property type="evidence" value="ECO:0007669"/>
    <property type="project" value="TreeGrafter"/>
</dbReference>
<protein>
    <recommendedName>
        <fullName evidence="4">Helix-hairpin-helix DNA-binding motif class 1 domain-containing protein</fullName>
    </recommendedName>
</protein>
<sequence length="393" mass="41190">MEAGRPTPRFLLRLLNQKSILQNRKFRIMPSTVTILAAGLGTNHGYTIDGDSVHLHADLVVYDATAAATHDWSLQLWACDEAFSGGTISGHLIAEIGIGSLAGFTGTPSPLHATTAFHPPAGGGSFTLVLLLVASPGEIHGYASYPRPETFLLPCLRGHVGYKIDGRRITLEVAAIENPRDAANLTGTLALELWALAAPYSGGPFNGAPLAAAVLGTLAGQSEWNPPPLDLAFKAPPDGTWHFCLMLREWTGTGYTTRDFTTFAEPVVYTAEPPAVGESPLTQAPFTAETTTKSSPDPISAPAASAPPSKPARRSNTPKKKPPTKAAPAAAETAAPISINKATAAELSAIKGLSKPVASAIVAARPFKTLDALLEVKGLGPKLHAKLKPFLKL</sequence>
<evidence type="ECO:0000313" key="3">
    <source>
        <dbReference type="Proteomes" id="UP000217265"/>
    </source>
</evidence>
<feature type="compositionally biased region" description="Basic residues" evidence="1">
    <location>
        <begin position="311"/>
        <end position="323"/>
    </location>
</feature>
<dbReference type="PANTHER" id="PTHR21180">
    <property type="entry name" value="ENDONUCLEASE/EXONUCLEASE/PHOSPHATASE FAMILY DOMAIN-CONTAINING PROTEIN 1"/>
    <property type="match status" value="1"/>
</dbReference>
<evidence type="ECO:0008006" key="4">
    <source>
        <dbReference type="Google" id="ProtNLM"/>
    </source>
</evidence>
<organism evidence="2 3">
    <name type="scientific">Nibricoccus aquaticus</name>
    <dbReference type="NCBI Taxonomy" id="2576891"/>
    <lineage>
        <taxon>Bacteria</taxon>
        <taxon>Pseudomonadati</taxon>
        <taxon>Verrucomicrobiota</taxon>
        <taxon>Opitutia</taxon>
        <taxon>Opitutales</taxon>
        <taxon>Opitutaceae</taxon>
        <taxon>Nibricoccus</taxon>
    </lineage>
</organism>
<gene>
    <name evidence="2" type="ORF">CMV30_13460</name>
</gene>
<reference evidence="2 3" key="1">
    <citation type="submission" date="2017-09" db="EMBL/GenBank/DDBJ databases">
        <title>Complete genome sequence of Verrucomicrobial strain HZ-65, isolated from freshwater.</title>
        <authorList>
            <person name="Choi A."/>
        </authorList>
    </citation>
    <scope>NUCLEOTIDE SEQUENCE [LARGE SCALE GENOMIC DNA]</scope>
    <source>
        <strain evidence="2 3">HZ-65</strain>
    </source>
</reference>
<dbReference type="EMBL" id="CP023344">
    <property type="protein sequence ID" value="ATC64892.1"/>
    <property type="molecule type" value="Genomic_DNA"/>
</dbReference>
<proteinExistence type="predicted"/>